<protein>
    <submittedName>
        <fullName evidence="1">Uncharacterized protein</fullName>
    </submittedName>
</protein>
<name>A0A0B0MPS2_GOSAR</name>
<sequence>MQPGYKGMCPLHSWKILKFYEKFSKYLI</sequence>
<dbReference type="AlphaFoldDB" id="A0A0B0MPS2"/>
<proteinExistence type="predicted"/>
<evidence type="ECO:0000313" key="2">
    <source>
        <dbReference type="Proteomes" id="UP000032142"/>
    </source>
</evidence>
<organism evidence="1 2">
    <name type="scientific">Gossypium arboreum</name>
    <name type="common">Tree cotton</name>
    <name type="synonym">Gossypium nanking</name>
    <dbReference type="NCBI Taxonomy" id="29729"/>
    <lineage>
        <taxon>Eukaryota</taxon>
        <taxon>Viridiplantae</taxon>
        <taxon>Streptophyta</taxon>
        <taxon>Embryophyta</taxon>
        <taxon>Tracheophyta</taxon>
        <taxon>Spermatophyta</taxon>
        <taxon>Magnoliopsida</taxon>
        <taxon>eudicotyledons</taxon>
        <taxon>Gunneridae</taxon>
        <taxon>Pentapetalae</taxon>
        <taxon>rosids</taxon>
        <taxon>malvids</taxon>
        <taxon>Malvales</taxon>
        <taxon>Malvaceae</taxon>
        <taxon>Malvoideae</taxon>
        <taxon>Gossypium</taxon>
    </lineage>
</organism>
<gene>
    <name evidence="1" type="ORF">F383_21980</name>
</gene>
<dbReference type="Proteomes" id="UP000032142">
    <property type="component" value="Unassembled WGS sequence"/>
</dbReference>
<reference evidence="2" key="1">
    <citation type="submission" date="2014-09" db="EMBL/GenBank/DDBJ databases">
        <authorList>
            <person name="Mudge J."/>
            <person name="Ramaraj T."/>
            <person name="Lindquist I.E."/>
            <person name="Bharti A.K."/>
            <person name="Sundararajan A."/>
            <person name="Cameron C.T."/>
            <person name="Woodward J.E."/>
            <person name="May G.D."/>
            <person name="Brubaker C."/>
            <person name="Broadhvest J."/>
            <person name="Wilkins T.A."/>
        </authorList>
    </citation>
    <scope>NUCLEOTIDE SEQUENCE</scope>
    <source>
        <strain evidence="2">cv. AKA8401</strain>
    </source>
</reference>
<evidence type="ECO:0000313" key="1">
    <source>
        <dbReference type="EMBL" id="KHG01504.1"/>
    </source>
</evidence>
<comment type="caution">
    <text evidence="1">The sequence shown here is derived from an EMBL/GenBank/DDBJ whole genome shotgun (WGS) entry which is preliminary data.</text>
</comment>
<keyword evidence="2" id="KW-1185">Reference proteome</keyword>
<dbReference type="EMBL" id="JRRC01196795">
    <property type="protein sequence ID" value="KHG01504.1"/>
    <property type="molecule type" value="Genomic_DNA"/>
</dbReference>
<accession>A0A0B0MPS2</accession>